<evidence type="ECO:0000259" key="11">
    <source>
        <dbReference type="PROSITE" id="PS50883"/>
    </source>
</evidence>
<dbReference type="Proteomes" id="UP000182314">
    <property type="component" value="Unassembled WGS sequence"/>
</dbReference>
<feature type="transmembrane region" description="Helical" evidence="10">
    <location>
        <begin position="217"/>
        <end position="240"/>
    </location>
</feature>
<dbReference type="Pfam" id="PF12792">
    <property type="entry name" value="CSS-motif"/>
    <property type="match status" value="1"/>
</dbReference>
<evidence type="ECO:0000256" key="7">
    <source>
        <dbReference type="ARBA" id="ARBA00022989"/>
    </source>
</evidence>
<accession>A0AA94H2T1</accession>
<dbReference type="PROSITE" id="PS50883">
    <property type="entry name" value="EAL"/>
    <property type="match status" value="1"/>
</dbReference>
<dbReference type="KEGG" id="kor:AWR26_11325"/>
<dbReference type="InterPro" id="IPR024744">
    <property type="entry name" value="CSS-motif_dom"/>
</dbReference>
<dbReference type="CDD" id="cd01948">
    <property type="entry name" value="EAL"/>
    <property type="match status" value="1"/>
</dbReference>
<reference evidence="13 15" key="1">
    <citation type="submission" date="2016-10" db="EMBL/GenBank/DDBJ databases">
        <authorList>
            <person name="Varghese N."/>
            <person name="Submissions S."/>
        </authorList>
    </citation>
    <scope>NUCLEOTIDE SEQUENCE [LARGE SCALE GENOMIC DNA]</scope>
    <source>
        <strain evidence="13 15">CGMCC 1.7012</strain>
    </source>
</reference>
<gene>
    <name evidence="12" type="ORF">AWR26_11325</name>
    <name evidence="13" type="ORF">SAMN05216286_2006</name>
</gene>
<dbReference type="InterPro" id="IPR050706">
    <property type="entry name" value="Cyclic-di-GMP_PDE-like"/>
</dbReference>
<evidence type="ECO:0000256" key="4">
    <source>
        <dbReference type="ARBA" id="ARBA00022636"/>
    </source>
</evidence>
<dbReference type="GO" id="GO:0071111">
    <property type="term" value="F:cyclic-guanylate-specific phosphodiesterase activity"/>
    <property type="evidence" value="ECO:0007669"/>
    <property type="project" value="UniProtKB-EC"/>
</dbReference>
<keyword evidence="3" id="KW-1003">Cell membrane</keyword>
<dbReference type="Proteomes" id="UP000078227">
    <property type="component" value="Chromosome"/>
</dbReference>
<feature type="transmembrane region" description="Helical" evidence="10">
    <location>
        <begin position="6"/>
        <end position="28"/>
    </location>
</feature>
<dbReference type="InterPro" id="IPR035919">
    <property type="entry name" value="EAL_sf"/>
</dbReference>
<dbReference type="FunFam" id="3.20.20.450:FF:000001">
    <property type="entry name" value="Cyclic di-GMP phosphodiesterase yahA"/>
    <property type="match status" value="1"/>
</dbReference>
<keyword evidence="6" id="KW-0378">Hydrolase</keyword>
<evidence type="ECO:0000313" key="12">
    <source>
        <dbReference type="EMBL" id="ANI82719.1"/>
    </source>
</evidence>
<keyword evidence="7 10" id="KW-1133">Transmembrane helix</keyword>
<reference evidence="12 14" key="2">
    <citation type="submission" date="2021-03" db="EMBL/GenBank/DDBJ databases">
        <authorList>
            <person name="Li Y."/>
            <person name="Li S."/>
            <person name="Chen M."/>
            <person name="Peng G."/>
            <person name="Tan Z."/>
            <person name="An Q."/>
        </authorList>
    </citation>
    <scope>NUCLEOTIDE SEQUENCE [LARGE SCALE GENOMIC DNA]</scope>
    <source>
        <strain evidence="12 14">Ola 51</strain>
    </source>
</reference>
<dbReference type="PANTHER" id="PTHR33121">
    <property type="entry name" value="CYCLIC DI-GMP PHOSPHODIESTERASE PDEF"/>
    <property type="match status" value="1"/>
</dbReference>
<feature type="domain" description="EAL" evidence="11">
    <location>
        <begin position="246"/>
        <end position="500"/>
    </location>
</feature>
<evidence type="ECO:0000256" key="9">
    <source>
        <dbReference type="ARBA" id="ARBA00034290"/>
    </source>
</evidence>
<evidence type="ECO:0000256" key="6">
    <source>
        <dbReference type="ARBA" id="ARBA00022801"/>
    </source>
</evidence>
<evidence type="ECO:0000256" key="2">
    <source>
        <dbReference type="ARBA" id="ARBA00012282"/>
    </source>
</evidence>
<evidence type="ECO:0000313" key="13">
    <source>
        <dbReference type="EMBL" id="SFC23308.1"/>
    </source>
</evidence>
<dbReference type="GO" id="GO:0005886">
    <property type="term" value="C:plasma membrane"/>
    <property type="evidence" value="ECO:0007669"/>
    <property type="project" value="UniProtKB-SubCell"/>
</dbReference>
<dbReference type="InterPro" id="IPR001633">
    <property type="entry name" value="EAL_dom"/>
</dbReference>
<comment type="subcellular location">
    <subcellularLocation>
        <location evidence="1">Cell membrane</location>
        <topology evidence="1">Multi-pass membrane protein</topology>
    </subcellularLocation>
</comment>
<protein>
    <recommendedName>
        <fullName evidence="2">cyclic-guanylate-specific phosphodiesterase</fullName>
        <ecNumber evidence="2">3.1.4.52</ecNumber>
    </recommendedName>
</protein>
<dbReference type="AlphaFoldDB" id="A0AA94H2T1"/>
<evidence type="ECO:0000256" key="10">
    <source>
        <dbReference type="SAM" id="Phobius"/>
    </source>
</evidence>
<dbReference type="SUPFAM" id="SSF141868">
    <property type="entry name" value="EAL domain-like"/>
    <property type="match status" value="1"/>
</dbReference>
<keyword evidence="5 10" id="KW-0812">Transmembrane</keyword>
<evidence type="ECO:0000256" key="8">
    <source>
        <dbReference type="ARBA" id="ARBA00023136"/>
    </source>
</evidence>
<evidence type="ECO:0000313" key="15">
    <source>
        <dbReference type="Proteomes" id="UP000182314"/>
    </source>
</evidence>
<keyword evidence="14" id="KW-1185">Reference proteome</keyword>
<dbReference type="Gene3D" id="3.20.20.450">
    <property type="entry name" value="EAL domain"/>
    <property type="match status" value="1"/>
</dbReference>
<dbReference type="EMBL" id="FOKO01000002">
    <property type="protein sequence ID" value="SFC23308.1"/>
    <property type="molecule type" value="Genomic_DNA"/>
</dbReference>
<dbReference type="EC" id="3.1.4.52" evidence="2"/>
<dbReference type="PANTHER" id="PTHR33121:SF81">
    <property type="entry name" value="CYCLIC DI-GMP PHOSPHODIESTERASE PDEB-RELATED"/>
    <property type="match status" value="1"/>
</dbReference>
<dbReference type="EMBL" id="CP014007">
    <property type="protein sequence ID" value="ANI82719.1"/>
    <property type="molecule type" value="Genomic_DNA"/>
</dbReference>
<name>A0AA94H2T1_9ENTR</name>
<evidence type="ECO:0000256" key="5">
    <source>
        <dbReference type="ARBA" id="ARBA00022692"/>
    </source>
</evidence>
<proteinExistence type="predicted"/>
<evidence type="ECO:0000313" key="14">
    <source>
        <dbReference type="Proteomes" id="UP000078227"/>
    </source>
</evidence>
<comment type="catalytic activity">
    <reaction evidence="9">
        <text>3',3'-c-di-GMP + H2O = 5'-phosphoguanylyl(3'-&gt;5')guanosine + H(+)</text>
        <dbReference type="Rhea" id="RHEA:24902"/>
        <dbReference type="ChEBI" id="CHEBI:15377"/>
        <dbReference type="ChEBI" id="CHEBI:15378"/>
        <dbReference type="ChEBI" id="CHEBI:58754"/>
        <dbReference type="ChEBI" id="CHEBI:58805"/>
        <dbReference type="EC" id="3.1.4.52"/>
    </reaction>
</comment>
<keyword evidence="4" id="KW-0973">c-di-GMP</keyword>
<dbReference type="SMART" id="SM00052">
    <property type="entry name" value="EAL"/>
    <property type="match status" value="1"/>
</dbReference>
<sequence>MRNALIPLITAVLLFITGVFILNMQLWYSTRAERLEGAIYAVNNINNILDEASHATHLAIDIAGKGCDPEGQFQLGTEAALQPHLRTILIVKGREVWCSSLPGNRGLLARIPKMSAASLFLAPAEDAANEQPFLVYQTRFAASRVLVTISDQHIREALNAPLEGVIYRLRVGNNVIGLSGDIAALNASTPPSGQVNSKAYPFSIIYNQPPLFSVFRLVSLGPGILIFILFISCAAAYALVKYLNKNATPAETLRRAITNGEIVPFYQPVVNGREGTLRGVEVLARWKHPQSGYIPPVSFIPLAEKSDLIIPLTQSLMRQVVANMNAIAHMLQEGFHIGINFSASHITSPDFVAECLKFKESFNHPALNLVIEVTEREPLNVDEDLVHRLNVLHENGFVIALDDFGTGYSGLSYLHDLHIDYIKIDQSFVARVNAEQDSTRILDCVLDLARKLSLSIVAEGVETKEQLDYLNQNNITFLQGYYFYKPVNFQELIKILLSKPKVKVAVDDATREKEDVHDIVN</sequence>
<evidence type="ECO:0000256" key="3">
    <source>
        <dbReference type="ARBA" id="ARBA00022475"/>
    </source>
</evidence>
<evidence type="ECO:0000256" key="1">
    <source>
        <dbReference type="ARBA" id="ARBA00004651"/>
    </source>
</evidence>
<organism evidence="13 15">
    <name type="scientific">Kosakonia oryzae</name>
    <dbReference type="NCBI Taxonomy" id="497725"/>
    <lineage>
        <taxon>Bacteria</taxon>
        <taxon>Pseudomonadati</taxon>
        <taxon>Pseudomonadota</taxon>
        <taxon>Gammaproteobacteria</taxon>
        <taxon>Enterobacterales</taxon>
        <taxon>Enterobacteriaceae</taxon>
        <taxon>Kosakonia</taxon>
    </lineage>
</organism>
<dbReference type="Pfam" id="PF00563">
    <property type="entry name" value="EAL"/>
    <property type="match status" value="1"/>
</dbReference>
<keyword evidence="8 10" id="KW-0472">Membrane</keyword>